<proteinExistence type="inferred from homology"/>
<evidence type="ECO:0000256" key="3">
    <source>
        <dbReference type="ARBA" id="ARBA00022490"/>
    </source>
</evidence>
<dbReference type="GO" id="GO:0003690">
    <property type="term" value="F:double-stranded DNA binding"/>
    <property type="evidence" value="ECO:0007669"/>
    <property type="project" value="TreeGrafter"/>
</dbReference>
<name>A0A4V2YTK1_9FLAO</name>
<accession>A0A4V2YTK1</accession>
<evidence type="ECO:0000256" key="1">
    <source>
        <dbReference type="ARBA" id="ARBA00004496"/>
    </source>
</evidence>
<evidence type="ECO:0000256" key="2">
    <source>
        <dbReference type="ARBA" id="ARBA00009035"/>
    </source>
</evidence>
<evidence type="ECO:0008006" key="6">
    <source>
        <dbReference type="Google" id="ProtNLM"/>
    </source>
</evidence>
<protein>
    <recommendedName>
        <fullName evidence="6">Nucleoid-associated protein</fullName>
    </recommendedName>
</protein>
<dbReference type="GO" id="GO:0043590">
    <property type="term" value="C:bacterial nucleoid"/>
    <property type="evidence" value="ECO:0007669"/>
    <property type="project" value="TreeGrafter"/>
</dbReference>
<comment type="similarity">
    <text evidence="2">Belongs to the YejK family.</text>
</comment>
<dbReference type="PANTHER" id="PTHR38772">
    <property type="match status" value="1"/>
</dbReference>
<dbReference type="AlphaFoldDB" id="A0A4V2YTK1"/>
<evidence type="ECO:0000313" key="5">
    <source>
        <dbReference type="Proteomes" id="UP000295278"/>
    </source>
</evidence>
<dbReference type="RefSeq" id="WP_099715401.1">
    <property type="nucleotide sequence ID" value="NZ_SMFM01000013.1"/>
</dbReference>
<evidence type="ECO:0000313" key="4">
    <source>
        <dbReference type="EMBL" id="TDD73857.1"/>
    </source>
</evidence>
<dbReference type="GO" id="GO:0005737">
    <property type="term" value="C:cytoplasm"/>
    <property type="evidence" value="ECO:0007669"/>
    <property type="project" value="UniProtKB-SubCell"/>
</dbReference>
<dbReference type="PANTHER" id="PTHR38772:SF1">
    <property type="entry name" value="NUCLEOID-ASSOCIATED PROTEIN YEJK"/>
    <property type="match status" value="1"/>
</dbReference>
<keyword evidence="3" id="KW-0963">Cytoplasm</keyword>
<keyword evidence="5" id="KW-1185">Reference proteome</keyword>
<dbReference type="EMBL" id="SMFM01000013">
    <property type="protein sequence ID" value="TDD73857.1"/>
    <property type="molecule type" value="Genomic_DNA"/>
</dbReference>
<dbReference type="Proteomes" id="UP000295278">
    <property type="component" value="Unassembled WGS sequence"/>
</dbReference>
<sequence>MTVVNIVFHHIIKELKGKASLKCSDKLLPINATVNEFVTKLIKNYSSKNPTQGTFQDDPDNYPFQKKVESYLNDGDFLAFTQESMKILERAIDIPTTTGGYVVFVHYTEKNVDFLITAMLDKAAQFTVDDENLDIEKLMTLDVEKLARANRLNIKRWQDKDILYLSFIKGTRAVSNYFIKFIGSTDITSSKENFDKLKDATNRYFIEKNIKALEKDKIKDKFKAYFDVCFDQKKDAELESISSLINDQEPKAFLDFIKEKELEVSGKIAIHRKTDFDSFVRTKIVEKGYTLFFDKSLIKTNKITHIGNQIIINDVPDELIKLAFDDEKTS</sequence>
<dbReference type="GO" id="GO:0003727">
    <property type="term" value="F:single-stranded RNA binding"/>
    <property type="evidence" value="ECO:0007669"/>
    <property type="project" value="TreeGrafter"/>
</dbReference>
<comment type="subcellular location">
    <subcellularLocation>
        <location evidence="1">Cytoplasm</location>
    </subcellularLocation>
</comment>
<dbReference type="InterPro" id="IPR007358">
    <property type="entry name" value="Nucleoid_associated_NdpA"/>
</dbReference>
<dbReference type="Pfam" id="PF04245">
    <property type="entry name" value="NA37"/>
    <property type="match status" value="1"/>
</dbReference>
<gene>
    <name evidence="4" type="ORF">E0F89_16560</name>
</gene>
<dbReference type="OrthoDB" id="9131762at2"/>
<comment type="caution">
    <text evidence="4">The sequence shown here is derived from an EMBL/GenBank/DDBJ whole genome shotgun (WGS) entry which is preliminary data.</text>
</comment>
<reference evidence="4 5" key="1">
    <citation type="submission" date="2019-03" db="EMBL/GenBank/DDBJ databases">
        <title>Flavobacterium AT-3-2 sp. nov., isolated from arctic soil.</title>
        <authorList>
            <person name="Chaudhary D.K."/>
        </authorList>
    </citation>
    <scope>NUCLEOTIDE SEQUENCE [LARGE SCALE GENOMIC DNA]</scope>
    <source>
        <strain evidence="4 5">AT-3-2</strain>
    </source>
</reference>
<organism evidence="4 5">
    <name type="scientific">Flavobacterium caseinilyticum</name>
    <dbReference type="NCBI Taxonomy" id="2541732"/>
    <lineage>
        <taxon>Bacteria</taxon>
        <taxon>Pseudomonadati</taxon>
        <taxon>Bacteroidota</taxon>
        <taxon>Flavobacteriia</taxon>
        <taxon>Flavobacteriales</taxon>
        <taxon>Flavobacteriaceae</taxon>
        <taxon>Flavobacterium</taxon>
    </lineage>
</organism>